<evidence type="ECO:0000256" key="7">
    <source>
        <dbReference type="ARBA" id="ARBA00046288"/>
    </source>
</evidence>
<feature type="domain" description="Protein kinase" evidence="10">
    <location>
        <begin position="386"/>
        <end position="663"/>
    </location>
</feature>
<dbReference type="GO" id="GO:0012505">
    <property type="term" value="C:endomembrane system"/>
    <property type="evidence" value="ECO:0007669"/>
    <property type="project" value="UniProtKB-SubCell"/>
</dbReference>
<dbReference type="PANTHER" id="PTHR46084">
    <property type="entry name" value="PROTEIN MALE DISCOVERER 2"/>
    <property type="match status" value="1"/>
</dbReference>
<dbReference type="FunFam" id="3.80.10.10:FF:000383">
    <property type="entry name" value="Leucine-rich repeat receptor protein kinase EMS1"/>
    <property type="match status" value="1"/>
</dbReference>
<dbReference type="InterPro" id="IPR000719">
    <property type="entry name" value="Prot_kinase_dom"/>
</dbReference>
<organism evidence="11 12">
    <name type="scientific">Castilleja foliolosa</name>
    <dbReference type="NCBI Taxonomy" id="1961234"/>
    <lineage>
        <taxon>Eukaryota</taxon>
        <taxon>Viridiplantae</taxon>
        <taxon>Streptophyta</taxon>
        <taxon>Embryophyta</taxon>
        <taxon>Tracheophyta</taxon>
        <taxon>Spermatophyta</taxon>
        <taxon>Magnoliopsida</taxon>
        <taxon>eudicotyledons</taxon>
        <taxon>Gunneridae</taxon>
        <taxon>Pentapetalae</taxon>
        <taxon>asterids</taxon>
        <taxon>lamiids</taxon>
        <taxon>Lamiales</taxon>
        <taxon>Orobanchaceae</taxon>
        <taxon>Pedicularideae</taxon>
        <taxon>Castillejinae</taxon>
        <taxon>Castilleja</taxon>
    </lineage>
</organism>
<sequence>MVRQAMIVRWTAYKAQLSCFAVFVLVLGIHARCSLNSEGLALLQFRVKLEFDPSGVLANWDPNDCDPCMWSGVHCVEGKVHVIDLNGHDLEGVLAPEIGNLSHLRVLYHYWSWYHYWSCYHHWSCYSDLSKNHLSGTIPQELGQLTTLEVLDLSDNKLTGIIPAELGRLHSLKRLLLCNNVFEGSLPVEIEKLSLLTDLQCDTNTVVAEAGCVNRKFGHCRHLPESVDVWNINNQVTNVRRILFEQSSNLAAFPPGPARFEPVIVLPSRSSGSFSAIPHGKKLSPAPLLSPISRQEPKNVDPANSGQPTPVKSGNSLSLIVGLSVAVFLVVVAGAMCIVCRSRAVKTIGPWKTGLSGQLQKAFVTGVPKLNRDELETACEDFSNIITTDDHVATMYKGTLSSGVEIAVTSTAIISIKDWSKRSELVFRKKIATLSRVNHKNFLNLIGYCEDDQPFSRMMVFEYAPNSTLFEHLHVKEVEHIDWNARTRIIMGTAYCLQHMHDLNPPIAHPNLNSKEILLTDDYAAKIGDIGFWAEFVAEKKPAENELKHCELPPLADVETNVHSFGVLLLEIISGRLLSSDEQGQLLNSAKCPGSFCYYHMFGCATQYLNDKKMITSLIDPTLKSFKENELDVVCEVMLRCVHQDAHRRPSMREVIQTLRQAIDISPESATPRLSPLWWAELEILSSEAL</sequence>
<dbReference type="PANTHER" id="PTHR46084:SF1">
    <property type="entry name" value="PROTEIN MALE DISCOVERER 2"/>
    <property type="match status" value="1"/>
</dbReference>
<keyword evidence="6 9" id="KW-0472">Membrane</keyword>
<name>A0ABD3BCN0_9LAMI</name>
<dbReference type="InterPro" id="IPR032675">
    <property type="entry name" value="LRR_dom_sf"/>
</dbReference>
<dbReference type="Gene3D" id="3.30.200.20">
    <property type="entry name" value="Phosphorylase Kinase, domain 1"/>
    <property type="match status" value="1"/>
</dbReference>
<evidence type="ECO:0000256" key="3">
    <source>
        <dbReference type="ARBA" id="ARBA00022729"/>
    </source>
</evidence>
<feature type="transmembrane region" description="Helical" evidence="9">
    <location>
        <begin position="317"/>
        <end position="339"/>
    </location>
</feature>
<evidence type="ECO:0000313" key="11">
    <source>
        <dbReference type="EMBL" id="KAL3615133.1"/>
    </source>
</evidence>
<proteinExistence type="predicted"/>
<comment type="subcellular location">
    <subcellularLocation>
        <location evidence="7">Endomembrane system</location>
        <topology evidence="7">Single-pass type I membrane protein</topology>
    </subcellularLocation>
</comment>
<dbReference type="Pfam" id="PF08263">
    <property type="entry name" value="LRRNT_2"/>
    <property type="match status" value="1"/>
</dbReference>
<feature type="compositionally biased region" description="Polar residues" evidence="8">
    <location>
        <begin position="302"/>
        <end position="311"/>
    </location>
</feature>
<reference evidence="12" key="1">
    <citation type="journal article" date="2024" name="IScience">
        <title>Strigolactones Initiate the Formation of Haustorium-like Structures in Castilleja.</title>
        <authorList>
            <person name="Buerger M."/>
            <person name="Peterson D."/>
            <person name="Chory J."/>
        </authorList>
    </citation>
    <scope>NUCLEOTIDE SEQUENCE [LARGE SCALE GENOMIC DNA]</scope>
</reference>
<dbReference type="Gene3D" id="1.10.510.10">
    <property type="entry name" value="Transferase(Phosphotransferase) domain 1"/>
    <property type="match status" value="1"/>
</dbReference>
<dbReference type="PROSITE" id="PS50011">
    <property type="entry name" value="PROTEIN_KINASE_DOM"/>
    <property type="match status" value="1"/>
</dbReference>
<evidence type="ECO:0000313" key="12">
    <source>
        <dbReference type="Proteomes" id="UP001632038"/>
    </source>
</evidence>
<dbReference type="Gene3D" id="3.80.10.10">
    <property type="entry name" value="Ribonuclease Inhibitor"/>
    <property type="match status" value="1"/>
</dbReference>
<dbReference type="InterPro" id="IPR011009">
    <property type="entry name" value="Kinase-like_dom_sf"/>
</dbReference>
<evidence type="ECO:0000256" key="9">
    <source>
        <dbReference type="SAM" id="Phobius"/>
    </source>
</evidence>
<evidence type="ECO:0000256" key="8">
    <source>
        <dbReference type="SAM" id="MobiDB-lite"/>
    </source>
</evidence>
<gene>
    <name evidence="11" type="ORF">CASFOL_040794</name>
</gene>
<comment type="caution">
    <text evidence="11">The sequence shown here is derived from an EMBL/GenBank/DDBJ whole genome shotgun (WGS) entry which is preliminary data.</text>
</comment>
<dbReference type="Pfam" id="PF13855">
    <property type="entry name" value="LRR_8"/>
    <property type="match status" value="1"/>
</dbReference>
<keyword evidence="3" id="KW-0732">Signal</keyword>
<keyword evidence="4" id="KW-0677">Repeat</keyword>
<dbReference type="SUPFAM" id="SSF52058">
    <property type="entry name" value="L domain-like"/>
    <property type="match status" value="1"/>
</dbReference>
<evidence type="ECO:0000259" key="10">
    <source>
        <dbReference type="PROSITE" id="PS50011"/>
    </source>
</evidence>
<keyword evidence="12" id="KW-1185">Reference proteome</keyword>
<evidence type="ECO:0000256" key="5">
    <source>
        <dbReference type="ARBA" id="ARBA00022989"/>
    </source>
</evidence>
<evidence type="ECO:0000256" key="4">
    <source>
        <dbReference type="ARBA" id="ARBA00022737"/>
    </source>
</evidence>
<keyword evidence="1" id="KW-0433">Leucine-rich repeat</keyword>
<dbReference type="Pfam" id="PF07714">
    <property type="entry name" value="PK_Tyr_Ser-Thr"/>
    <property type="match status" value="1"/>
</dbReference>
<keyword evidence="5 9" id="KW-1133">Transmembrane helix</keyword>
<feature type="region of interest" description="Disordered" evidence="8">
    <location>
        <begin position="288"/>
        <end position="311"/>
    </location>
</feature>
<dbReference type="InterPro" id="IPR001611">
    <property type="entry name" value="Leu-rich_rpt"/>
</dbReference>
<dbReference type="SUPFAM" id="SSF56112">
    <property type="entry name" value="Protein kinase-like (PK-like)"/>
    <property type="match status" value="1"/>
</dbReference>
<dbReference type="InterPro" id="IPR013210">
    <property type="entry name" value="LRR_N_plant-typ"/>
</dbReference>
<evidence type="ECO:0000256" key="6">
    <source>
        <dbReference type="ARBA" id="ARBA00023136"/>
    </source>
</evidence>
<dbReference type="InterPro" id="IPR001245">
    <property type="entry name" value="Ser-Thr/Tyr_kinase_cat_dom"/>
</dbReference>
<keyword evidence="2 9" id="KW-0812">Transmembrane</keyword>
<evidence type="ECO:0000256" key="2">
    <source>
        <dbReference type="ARBA" id="ARBA00022692"/>
    </source>
</evidence>
<dbReference type="EMBL" id="JAVIJP010000100">
    <property type="protein sequence ID" value="KAL3615133.1"/>
    <property type="molecule type" value="Genomic_DNA"/>
</dbReference>
<dbReference type="FunFam" id="3.30.200.20:FF:000489">
    <property type="entry name" value="Inactive receptor-like serine/threonine-protein kinase"/>
    <property type="match status" value="1"/>
</dbReference>
<dbReference type="AlphaFoldDB" id="A0ABD3BCN0"/>
<protein>
    <recommendedName>
        <fullName evidence="10">Protein kinase domain-containing protein</fullName>
    </recommendedName>
</protein>
<dbReference type="Proteomes" id="UP001632038">
    <property type="component" value="Unassembled WGS sequence"/>
</dbReference>
<accession>A0ABD3BCN0</accession>
<evidence type="ECO:0000256" key="1">
    <source>
        <dbReference type="ARBA" id="ARBA00022614"/>
    </source>
</evidence>